<dbReference type="EMBL" id="CP002047">
    <property type="protein sequence ID" value="ADI03285.1"/>
    <property type="molecule type" value="Genomic_DNA"/>
</dbReference>
<sequence length="47" mass="5051">MCDVGRQVECCLSDCVLQGVLRTFGLSMAMMLGHSLHDVPDMGVPVV</sequence>
<dbReference type="HOGENOM" id="CLU_3173519_0_0_11"/>
<organism evidence="1 2">
    <name type="scientific">Streptomyces bingchenggensis (strain BCW-1)</name>
    <dbReference type="NCBI Taxonomy" id="749414"/>
    <lineage>
        <taxon>Bacteria</taxon>
        <taxon>Bacillati</taxon>
        <taxon>Actinomycetota</taxon>
        <taxon>Actinomycetes</taxon>
        <taxon>Kitasatosporales</taxon>
        <taxon>Streptomycetaceae</taxon>
        <taxon>Streptomyces</taxon>
    </lineage>
</organism>
<name>D7BUU4_STRBB</name>
<dbReference type="KEGG" id="sbh:SBI_00164"/>
<accession>D7BUU4</accession>
<protein>
    <submittedName>
        <fullName evidence="1">Uncharacterized protein</fullName>
    </submittedName>
</protein>
<keyword evidence="2" id="KW-1185">Reference proteome</keyword>
<gene>
    <name evidence="1" type="ordered locus">SBI_00164</name>
</gene>
<reference evidence="1 2" key="1">
    <citation type="journal article" date="2010" name="J. Bacteriol.">
        <title>Genome sequence of the milbemycin-producing bacterium Streptomyces bingchenggensis.</title>
        <authorList>
            <person name="Wang X.J."/>
            <person name="Yan Y.J."/>
            <person name="Zhang B."/>
            <person name="An J."/>
            <person name="Wang J.J."/>
            <person name="Tian J."/>
            <person name="Jiang L."/>
            <person name="Chen Y.H."/>
            <person name="Huang S.X."/>
            <person name="Yin M."/>
            <person name="Zhang J."/>
            <person name="Gao A.L."/>
            <person name="Liu C.X."/>
            <person name="Zhu Z.X."/>
            <person name="Xiang W.S."/>
        </authorList>
    </citation>
    <scope>NUCLEOTIDE SEQUENCE [LARGE SCALE GENOMIC DNA]</scope>
    <source>
        <strain evidence="1 2">BCW-1</strain>
    </source>
</reference>
<dbReference type="Proteomes" id="UP000000377">
    <property type="component" value="Chromosome"/>
</dbReference>
<proteinExistence type="predicted"/>
<evidence type="ECO:0000313" key="1">
    <source>
        <dbReference type="EMBL" id="ADI03285.1"/>
    </source>
</evidence>
<evidence type="ECO:0000313" key="2">
    <source>
        <dbReference type="Proteomes" id="UP000000377"/>
    </source>
</evidence>
<dbReference type="AlphaFoldDB" id="D7BUU4"/>